<keyword evidence="1" id="KW-1133">Transmembrane helix</keyword>
<feature type="transmembrane region" description="Helical" evidence="1">
    <location>
        <begin position="125"/>
        <end position="147"/>
    </location>
</feature>
<dbReference type="AlphaFoldDB" id="A0A0K0FMQ7"/>
<accession>A0A0K0FMQ7</accession>
<keyword evidence="1" id="KW-0472">Membrane</keyword>
<feature type="transmembrane region" description="Helical" evidence="1">
    <location>
        <begin position="78"/>
        <end position="105"/>
    </location>
</feature>
<dbReference type="WBParaSite" id="SVE_1028500.1">
    <property type="protein sequence ID" value="SVE_1028500.1"/>
    <property type="gene ID" value="SVE_1028500"/>
</dbReference>
<dbReference type="Proteomes" id="UP000035680">
    <property type="component" value="Unassembled WGS sequence"/>
</dbReference>
<name>A0A0K0FMQ7_STRVS</name>
<feature type="transmembrane region" description="Helical" evidence="1">
    <location>
        <begin position="154"/>
        <end position="173"/>
    </location>
</feature>
<feature type="transmembrane region" description="Helical" evidence="1">
    <location>
        <begin position="185"/>
        <end position="212"/>
    </location>
</feature>
<sequence length="256" mass="30558">MSNNYLTPPPPYDVMDDSEEVVESSENINILLPHYFECLNDEDYERNMPPKYILSEWYENEKELAYYKGAQHIYEETYFLPLPSLIILIFICSLFLLFYIIWSILFIVKNETSFDCGIYLSPQTMLYLISVLIPIMAIYIFSSLFFIHILYTPICAMIVFQTTFAVYLYLIYLAKEYIVNNRSGFFLDTFLIVLLALFLGIFSSIYYTILYLDHKIISRYLKRKKYLEKEFVRMNFQNAEDEEDNFNTHQQNNNIV</sequence>
<keyword evidence="1" id="KW-0812">Transmembrane</keyword>
<keyword evidence="2" id="KW-1185">Reference proteome</keyword>
<evidence type="ECO:0000313" key="2">
    <source>
        <dbReference type="Proteomes" id="UP000035680"/>
    </source>
</evidence>
<organism evidence="2 3">
    <name type="scientific">Strongyloides venezuelensis</name>
    <name type="common">Threadworm</name>
    <dbReference type="NCBI Taxonomy" id="75913"/>
    <lineage>
        <taxon>Eukaryota</taxon>
        <taxon>Metazoa</taxon>
        <taxon>Ecdysozoa</taxon>
        <taxon>Nematoda</taxon>
        <taxon>Chromadorea</taxon>
        <taxon>Rhabditida</taxon>
        <taxon>Tylenchina</taxon>
        <taxon>Panagrolaimomorpha</taxon>
        <taxon>Strongyloidoidea</taxon>
        <taxon>Strongyloididae</taxon>
        <taxon>Strongyloides</taxon>
    </lineage>
</organism>
<proteinExistence type="predicted"/>
<evidence type="ECO:0000256" key="1">
    <source>
        <dbReference type="SAM" id="Phobius"/>
    </source>
</evidence>
<reference evidence="2" key="1">
    <citation type="submission" date="2014-07" db="EMBL/GenBank/DDBJ databases">
        <authorList>
            <person name="Martin A.A"/>
            <person name="De Silva N."/>
        </authorList>
    </citation>
    <scope>NUCLEOTIDE SEQUENCE</scope>
</reference>
<evidence type="ECO:0000313" key="3">
    <source>
        <dbReference type="WBParaSite" id="SVE_1028500.1"/>
    </source>
</evidence>
<reference evidence="3" key="2">
    <citation type="submission" date="2015-08" db="UniProtKB">
        <authorList>
            <consortium name="WormBaseParasite"/>
        </authorList>
    </citation>
    <scope>IDENTIFICATION</scope>
</reference>
<protein>
    <submittedName>
        <fullName evidence="3">Uncharacterized protein</fullName>
    </submittedName>
</protein>